<organism evidence="4 5">
    <name type="scientific">Mariniplasma anaerobium</name>
    <dbReference type="NCBI Taxonomy" id="2735436"/>
    <lineage>
        <taxon>Bacteria</taxon>
        <taxon>Bacillati</taxon>
        <taxon>Mycoplasmatota</taxon>
        <taxon>Mollicutes</taxon>
        <taxon>Acholeplasmatales</taxon>
        <taxon>Acholeplasmataceae</taxon>
        <taxon>Mariniplasma</taxon>
    </lineage>
</organism>
<evidence type="ECO:0000256" key="3">
    <source>
        <dbReference type="ARBA" id="ARBA00038374"/>
    </source>
</evidence>
<protein>
    <recommendedName>
        <fullName evidence="6">U32 family peptidase</fullName>
    </recommendedName>
</protein>
<evidence type="ECO:0000313" key="4">
    <source>
        <dbReference type="EMBL" id="BCR35630.1"/>
    </source>
</evidence>
<keyword evidence="1" id="KW-0645">Protease</keyword>
<sequence length="293" mass="34410">MKLLITLYDIKNMKSLSHTTDGFIIGNEKFAARLTHSFNTEEINQAIMNASQLNKEIFLQANQMLDDNLLDEFSVFLDSIDTKGITGIIVTDIGSVMRLKTKGLIDKAIYNPETLLTNKYDFNFLKKEGILGAYIAKEITLEDVLEISEHKEIKLFMVGHGHLNMFYSKRQLIHNFMDYQHLNNIYHNKQNMKIIEEQRPEEPYPILEDMAGTHVFRSQVFSSLDYLDTLNSHIDYLVIDTIFKDDLYAKKILELYKHRTYDQKRIEDIKALYKENWDSGFFYKKTVYKTRES</sequence>
<evidence type="ECO:0000256" key="2">
    <source>
        <dbReference type="ARBA" id="ARBA00022801"/>
    </source>
</evidence>
<accession>A0A7U9XUX0</accession>
<name>A0A7U9XUX0_9MOLU</name>
<keyword evidence="2" id="KW-0378">Hydrolase</keyword>
<dbReference type="GO" id="GO:0008233">
    <property type="term" value="F:peptidase activity"/>
    <property type="evidence" value="ECO:0007669"/>
    <property type="project" value="UniProtKB-KW"/>
</dbReference>
<dbReference type="KEGG" id="manr:MPAN_005230"/>
<evidence type="ECO:0000313" key="5">
    <source>
        <dbReference type="Proteomes" id="UP000620133"/>
    </source>
</evidence>
<dbReference type="Pfam" id="PF01136">
    <property type="entry name" value="Peptidase_U32"/>
    <property type="match status" value="1"/>
</dbReference>
<dbReference type="GO" id="GO:0006508">
    <property type="term" value="P:proteolysis"/>
    <property type="evidence" value="ECO:0007669"/>
    <property type="project" value="UniProtKB-KW"/>
</dbReference>
<dbReference type="EMBL" id="AP024412">
    <property type="protein sequence ID" value="BCR35630.1"/>
    <property type="molecule type" value="Genomic_DNA"/>
</dbReference>
<gene>
    <name evidence="4" type="ORF">MPAN_005230</name>
</gene>
<evidence type="ECO:0008006" key="6">
    <source>
        <dbReference type="Google" id="ProtNLM"/>
    </source>
</evidence>
<proteinExistence type="inferred from homology"/>
<dbReference type="RefSeq" id="WP_176238475.1">
    <property type="nucleotide sequence ID" value="NZ_AP024412.1"/>
</dbReference>
<dbReference type="InterPro" id="IPR051454">
    <property type="entry name" value="RNA/ubiquinone_mod_enzymes"/>
</dbReference>
<evidence type="ECO:0000256" key="1">
    <source>
        <dbReference type="ARBA" id="ARBA00022670"/>
    </source>
</evidence>
<comment type="similarity">
    <text evidence="3">Belongs to the peptidase U32 family.</text>
</comment>
<dbReference type="PANTHER" id="PTHR30217">
    <property type="entry name" value="PEPTIDASE U32 FAMILY"/>
    <property type="match status" value="1"/>
</dbReference>
<keyword evidence="5" id="KW-1185">Reference proteome</keyword>
<dbReference type="Proteomes" id="UP000620133">
    <property type="component" value="Chromosome"/>
</dbReference>
<dbReference type="InterPro" id="IPR001539">
    <property type="entry name" value="Peptidase_U32"/>
</dbReference>
<reference evidence="4" key="1">
    <citation type="submission" date="2021-01" db="EMBL/GenBank/DDBJ databases">
        <title>Draft genome sequence of Acholeplasmataceae bacterium strain Mahy22.</title>
        <authorList>
            <person name="Watanabe M."/>
            <person name="Kojima H."/>
            <person name="Fukui M."/>
        </authorList>
    </citation>
    <scope>NUCLEOTIDE SEQUENCE</scope>
    <source>
        <strain evidence="4">Mahy22</strain>
    </source>
</reference>
<dbReference type="PANTHER" id="PTHR30217:SF6">
    <property type="entry name" value="TRNA HYDROXYLATION PROTEIN P"/>
    <property type="match status" value="1"/>
</dbReference>
<dbReference type="AlphaFoldDB" id="A0A7U9XUX0"/>